<feature type="region of interest" description="Disordered" evidence="1">
    <location>
        <begin position="79"/>
        <end position="104"/>
    </location>
</feature>
<name>A0A814N5P7_9BILA</name>
<gene>
    <name evidence="2" type="ORF">OXX778_LOCUS20569</name>
</gene>
<proteinExistence type="predicted"/>
<organism evidence="2 3">
    <name type="scientific">Brachionus calyciflorus</name>
    <dbReference type="NCBI Taxonomy" id="104777"/>
    <lineage>
        <taxon>Eukaryota</taxon>
        <taxon>Metazoa</taxon>
        <taxon>Spiralia</taxon>
        <taxon>Gnathifera</taxon>
        <taxon>Rotifera</taxon>
        <taxon>Eurotatoria</taxon>
        <taxon>Monogononta</taxon>
        <taxon>Pseudotrocha</taxon>
        <taxon>Ploima</taxon>
        <taxon>Brachionidae</taxon>
        <taxon>Brachionus</taxon>
    </lineage>
</organism>
<accession>A0A814N5P7</accession>
<keyword evidence="3" id="KW-1185">Reference proteome</keyword>
<reference evidence="2" key="1">
    <citation type="submission" date="2021-02" db="EMBL/GenBank/DDBJ databases">
        <authorList>
            <person name="Nowell W R."/>
        </authorList>
    </citation>
    <scope>NUCLEOTIDE SEQUENCE</scope>
    <source>
        <strain evidence="2">Ploen Becks lab</strain>
    </source>
</reference>
<sequence length="112" mass="12912">MINQRTKILNKKGECLRPYARKNYGIQYPKIELDKINLTPEILQDDSFYEYVPTSNQPLQLISSDHNIVNQSTPSSLIPLVTNNNNQPSPLSTRHQKINYNSQSPKICVKRN</sequence>
<evidence type="ECO:0000313" key="3">
    <source>
        <dbReference type="Proteomes" id="UP000663879"/>
    </source>
</evidence>
<dbReference type="Proteomes" id="UP000663879">
    <property type="component" value="Unassembled WGS sequence"/>
</dbReference>
<dbReference type="AlphaFoldDB" id="A0A814N5P7"/>
<dbReference type="EMBL" id="CAJNOC010006939">
    <property type="protein sequence ID" value="CAF1088939.1"/>
    <property type="molecule type" value="Genomic_DNA"/>
</dbReference>
<comment type="caution">
    <text evidence="2">The sequence shown here is derived from an EMBL/GenBank/DDBJ whole genome shotgun (WGS) entry which is preliminary data.</text>
</comment>
<evidence type="ECO:0000256" key="1">
    <source>
        <dbReference type="SAM" id="MobiDB-lite"/>
    </source>
</evidence>
<evidence type="ECO:0000313" key="2">
    <source>
        <dbReference type="EMBL" id="CAF1088939.1"/>
    </source>
</evidence>
<protein>
    <submittedName>
        <fullName evidence="2">Uncharacterized protein</fullName>
    </submittedName>
</protein>